<dbReference type="PANTHER" id="PTHR30478:SF0">
    <property type="entry name" value="BETA SLIDING CLAMP"/>
    <property type="match status" value="1"/>
</dbReference>
<accession>A0ABV7ZL99</accession>
<dbReference type="InterPro" id="IPR022637">
    <property type="entry name" value="DNA_polIII_beta_cen"/>
</dbReference>
<evidence type="ECO:0000256" key="1">
    <source>
        <dbReference type="ARBA" id="ARBA00004496"/>
    </source>
</evidence>
<dbReference type="Pfam" id="PF02768">
    <property type="entry name" value="DNA_pol3_beta_3"/>
    <property type="match status" value="1"/>
</dbReference>
<evidence type="ECO:0000259" key="13">
    <source>
        <dbReference type="Pfam" id="PF02767"/>
    </source>
</evidence>
<feature type="domain" description="DNA polymerase III beta sliding clamp C-terminal" evidence="14">
    <location>
        <begin position="251"/>
        <end position="362"/>
    </location>
</feature>
<protein>
    <recommendedName>
        <fullName evidence="3">Beta sliding clamp</fullName>
    </recommendedName>
    <alternativeName>
        <fullName evidence="11">Beta-clamp processivity factor</fullName>
    </alternativeName>
    <alternativeName>
        <fullName evidence="10">DNA polymerase III beta sliding clamp subunit</fullName>
    </alternativeName>
</protein>
<comment type="similarity">
    <text evidence="2">Belongs to the beta sliding clamp family.</text>
</comment>
<evidence type="ECO:0000256" key="7">
    <source>
        <dbReference type="ARBA" id="ARBA00022705"/>
    </source>
</evidence>
<evidence type="ECO:0000259" key="14">
    <source>
        <dbReference type="Pfam" id="PF02768"/>
    </source>
</evidence>
<proteinExistence type="inferred from homology"/>
<gene>
    <name evidence="15" type="primary">dnaN</name>
    <name evidence="15" type="ORF">ACFOPX_07020</name>
</gene>
<reference evidence="16" key="1">
    <citation type="journal article" date="2019" name="Int. J. Syst. Evol. Microbiol.">
        <title>The Global Catalogue of Microorganisms (GCM) 10K type strain sequencing project: providing services to taxonomists for standard genome sequencing and annotation.</title>
        <authorList>
            <consortium name="The Broad Institute Genomics Platform"/>
            <consortium name="The Broad Institute Genome Sequencing Center for Infectious Disease"/>
            <person name="Wu L."/>
            <person name="Ma J."/>
        </authorList>
    </citation>
    <scope>NUCLEOTIDE SEQUENCE [LARGE SCALE GENOMIC DNA]</scope>
    <source>
        <strain evidence="16">CCUG 53816</strain>
    </source>
</reference>
<dbReference type="RefSeq" id="WP_104751834.1">
    <property type="nucleotide sequence ID" value="NZ_FZMF01000008.1"/>
</dbReference>
<comment type="subcellular location">
    <subcellularLocation>
        <location evidence="1">Cytoplasm</location>
    </subcellularLocation>
</comment>
<dbReference type="SUPFAM" id="SSF55979">
    <property type="entry name" value="DNA clamp"/>
    <property type="match status" value="3"/>
</dbReference>
<organism evidence="15 16">
    <name type="scientific">Helicobacter baculiformis</name>
    <dbReference type="NCBI Taxonomy" id="427351"/>
    <lineage>
        <taxon>Bacteria</taxon>
        <taxon>Pseudomonadati</taxon>
        <taxon>Campylobacterota</taxon>
        <taxon>Epsilonproteobacteria</taxon>
        <taxon>Campylobacterales</taxon>
        <taxon>Helicobacteraceae</taxon>
        <taxon>Helicobacter</taxon>
    </lineage>
</organism>
<dbReference type="InterPro" id="IPR001001">
    <property type="entry name" value="DNA_polIII_beta"/>
</dbReference>
<keyword evidence="16" id="KW-1185">Reference proteome</keyword>
<dbReference type="NCBIfam" id="TIGR00663">
    <property type="entry name" value="dnan"/>
    <property type="match status" value="1"/>
</dbReference>
<sequence>MKFVIAKTQLESALKDLIAFTDKKDLSNITSHVCIEATQNALVFQANDLEMGLCLTLNISAQEEGSATLNARHLLDIVSKLESGDLLLERKEDFVHVSFKRSKFKLPLFDKTHFPEFPTYAHLPSVHFSDTSLGDHFKNLAQVITTNASKYEFTGMLLALQENLELVATDTRRLSLAQMEVEGLATNTRTEFILPKRAALEIVKLFKGDFEMFYEPKVSDDSRESSMLFFKNASMVLFSKLISGKYPSYQAIIPTSFTHQIELNTQDFKEAIKITQALSPTTKISFYPDKIEFESLQTENLSSGSTFIEASTPLEDFVIHAHARHLLDALNALCTPTFELCLNDQSAPFVIQKNSFTTIIMPVAV</sequence>
<evidence type="ECO:0000256" key="5">
    <source>
        <dbReference type="ARBA" id="ARBA00022679"/>
    </source>
</evidence>
<keyword evidence="8" id="KW-0239">DNA-directed DNA polymerase</keyword>
<dbReference type="Gene3D" id="3.10.150.10">
    <property type="entry name" value="DNA Polymerase III, subunit A, domain 2"/>
    <property type="match status" value="3"/>
</dbReference>
<keyword evidence="9" id="KW-0238">DNA-binding</keyword>
<evidence type="ECO:0000313" key="16">
    <source>
        <dbReference type="Proteomes" id="UP001595783"/>
    </source>
</evidence>
<evidence type="ECO:0000259" key="12">
    <source>
        <dbReference type="Pfam" id="PF00712"/>
    </source>
</evidence>
<dbReference type="PANTHER" id="PTHR30478">
    <property type="entry name" value="DNA POLYMERASE III SUBUNIT BETA"/>
    <property type="match status" value="1"/>
</dbReference>
<dbReference type="EMBL" id="JBHRZO010000048">
    <property type="protein sequence ID" value="MFC3848267.1"/>
    <property type="molecule type" value="Genomic_DNA"/>
</dbReference>
<keyword evidence="6 15" id="KW-0548">Nucleotidyltransferase</keyword>
<evidence type="ECO:0000256" key="6">
    <source>
        <dbReference type="ARBA" id="ARBA00022695"/>
    </source>
</evidence>
<evidence type="ECO:0000256" key="8">
    <source>
        <dbReference type="ARBA" id="ARBA00022932"/>
    </source>
</evidence>
<evidence type="ECO:0000256" key="4">
    <source>
        <dbReference type="ARBA" id="ARBA00022490"/>
    </source>
</evidence>
<comment type="caution">
    <text evidence="15">The sequence shown here is derived from an EMBL/GenBank/DDBJ whole genome shotgun (WGS) entry which is preliminary data.</text>
</comment>
<keyword evidence="4" id="KW-0963">Cytoplasm</keyword>
<evidence type="ECO:0000256" key="3">
    <source>
        <dbReference type="ARBA" id="ARBA00021035"/>
    </source>
</evidence>
<dbReference type="GO" id="GO:0003887">
    <property type="term" value="F:DNA-directed DNA polymerase activity"/>
    <property type="evidence" value="ECO:0007669"/>
    <property type="project" value="UniProtKB-EC"/>
</dbReference>
<evidence type="ECO:0000256" key="11">
    <source>
        <dbReference type="ARBA" id="ARBA00033276"/>
    </source>
</evidence>
<dbReference type="SMART" id="SM00480">
    <property type="entry name" value="POL3Bc"/>
    <property type="match status" value="1"/>
</dbReference>
<dbReference type="InterPro" id="IPR022634">
    <property type="entry name" value="DNA_polIII_beta_N"/>
</dbReference>
<dbReference type="Proteomes" id="UP001595783">
    <property type="component" value="Unassembled WGS sequence"/>
</dbReference>
<dbReference type="InterPro" id="IPR046938">
    <property type="entry name" value="DNA_clamp_sf"/>
</dbReference>
<dbReference type="Pfam" id="PF02767">
    <property type="entry name" value="DNA_pol3_beta_2"/>
    <property type="match status" value="1"/>
</dbReference>
<dbReference type="Pfam" id="PF00712">
    <property type="entry name" value="DNA_pol3_beta"/>
    <property type="match status" value="1"/>
</dbReference>
<keyword evidence="7" id="KW-0235">DNA replication</keyword>
<dbReference type="InterPro" id="IPR022635">
    <property type="entry name" value="DNA_polIII_beta_C"/>
</dbReference>
<evidence type="ECO:0000256" key="9">
    <source>
        <dbReference type="ARBA" id="ARBA00023125"/>
    </source>
</evidence>
<keyword evidence="5 15" id="KW-0808">Transferase</keyword>
<feature type="domain" description="DNA polymerase III beta sliding clamp N-terminal" evidence="12">
    <location>
        <begin position="1"/>
        <end position="117"/>
    </location>
</feature>
<feature type="domain" description="DNA polymerase III beta sliding clamp central" evidence="13">
    <location>
        <begin position="143"/>
        <end position="247"/>
    </location>
</feature>
<evidence type="ECO:0000256" key="10">
    <source>
        <dbReference type="ARBA" id="ARBA00030988"/>
    </source>
</evidence>
<evidence type="ECO:0000313" key="15">
    <source>
        <dbReference type="EMBL" id="MFC3848267.1"/>
    </source>
</evidence>
<name>A0ABV7ZL99_9HELI</name>
<evidence type="ECO:0000256" key="2">
    <source>
        <dbReference type="ARBA" id="ARBA00010752"/>
    </source>
</evidence>
<dbReference type="CDD" id="cd00140">
    <property type="entry name" value="beta_clamp"/>
    <property type="match status" value="1"/>
</dbReference>